<dbReference type="RefSeq" id="WP_045962385.1">
    <property type="nucleotide sequence ID" value="NZ_JASGWW010000002.1"/>
</dbReference>
<dbReference type="SUPFAM" id="SSF55729">
    <property type="entry name" value="Acyl-CoA N-acyltransferases (Nat)"/>
    <property type="match status" value="1"/>
</dbReference>
<evidence type="ECO:0000259" key="1">
    <source>
        <dbReference type="PROSITE" id="PS51186"/>
    </source>
</evidence>
<gene>
    <name evidence="2" type="ORF">CWB74_17570</name>
</gene>
<dbReference type="InterPro" id="IPR000182">
    <property type="entry name" value="GNAT_dom"/>
</dbReference>
<reference evidence="2 3" key="1">
    <citation type="submission" date="2017-12" db="EMBL/GenBank/DDBJ databases">
        <authorList>
            <person name="Paulsen S."/>
            <person name="Gram L.K."/>
        </authorList>
    </citation>
    <scope>NUCLEOTIDE SEQUENCE [LARGE SCALE GENOMIC DNA]</scope>
    <source>
        <strain evidence="2 3">S1607</strain>
    </source>
</reference>
<dbReference type="Gene3D" id="3.40.630.30">
    <property type="match status" value="1"/>
</dbReference>
<dbReference type="Pfam" id="PF13673">
    <property type="entry name" value="Acetyltransf_10"/>
    <property type="match status" value="1"/>
</dbReference>
<sequence length="146" mass="17105">MRTNKIHFIQAKESDFDYLLALRKATMVPHLENAGLFLTEAEHKARVLYEYSSSHLIYINEKCVGLAKFKQREYDYYLFQLQIEPQQQGKGLGAQVIKSLIETNSTLPWVLTVLKANPAKRLYEKLGFVQFADDEHEFHFRREPNP</sequence>
<organism evidence="2 3">
    <name type="scientific">Pseudoalteromonas piscicida</name>
    <dbReference type="NCBI Taxonomy" id="43662"/>
    <lineage>
        <taxon>Bacteria</taxon>
        <taxon>Pseudomonadati</taxon>
        <taxon>Pseudomonadota</taxon>
        <taxon>Gammaproteobacteria</taxon>
        <taxon>Alteromonadales</taxon>
        <taxon>Pseudoalteromonadaceae</taxon>
        <taxon>Pseudoalteromonas</taxon>
    </lineage>
</organism>
<dbReference type="AlphaFoldDB" id="A0AAQ2IQR6"/>
<comment type="caution">
    <text evidence="2">The sequence shown here is derived from an EMBL/GenBank/DDBJ whole genome shotgun (WGS) entry which is preliminary data.</text>
</comment>
<dbReference type="GO" id="GO:0016747">
    <property type="term" value="F:acyltransferase activity, transferring groups other than amino-acyl groups"/>
    <property type="evidence" value="ECO:0007669"/>
    <property type="project" value="InterPro"/>
</dbReference>
<accession>A0AAQ2IQR6</accession>
<feature type="domain" description="N-acetyltransferase" evidence="1">
    <location>
        <begin position="6"/>
        <end position="146"/>
    </location>
</feature>
<evidence type="ECO:0000313" key="3">
    <source>
        <dbReference type="Proteomes" id="UP000305423"/>
    </source>
</evidence>
<evidence type="ECO:0000313" key="2">
    <source>
        <dbReference type="EMBL" id="TMN74922.1"/>
    </source>
</evidence>
<dbReference type="InterPro" id="IPR016181">
    <property type="entry name" value="Acyl_CoA_acyltransferase"/>
</dbReference>
<dbReference type="CDD" id="cd04301">
    <property type="entry name" value="NAT_SF"/>
    <property type="match status" value="1"/>
</dbReference>
<reference evidence="3" key="2">
    <citation type="submission" date="2019-06" db="EMBL/GenBank/DDBJ databases">
        <title>Co-occurence of chitin degradation, pigmentation and bioactivity in marine Pseudoalteromonas.</title>
        <authorList>
            <person name="Sonnenschein E.C."/>
            <person name="Bech P.K."/>
        </authorList>
    </citation>
    <scope>NUCLEOTIDE SEQUENCE [LARGE SCALE GENOMIC DNA]</scope>
    <source>
        <strain evidence="3">S1607</strain>
    </source>
</reference>
<name>A0AAQ2IQR6_PSEO7</name>
<dbReference type="Proteomes" id="UP000305423">
    <property type="component" value="Unassembled WGS sequence"/>
</dbReference>
<dbReference type="EMBL" id="PNEL01000047">
    <property type="protein sequence ID" value="TMN74922.1"/>
    <property type="molecule type" value="Genomic_DNA"/>
</dbReference>
<dbReference type="PROSITE" id="PS51186">
    <property type="entry name" value="GNAT"/>
    <property type="match status" value="1"/>
</dbReference>
<protein>
    <submittedName>
        <fullName evidence="2">GNAT family N-acetyltransferase</fullName>
    </submittedName>
</protein>
<proteinExistence type="predicted"/>